<dbReference type="OrthoDB" id="771136at2759"/>
<dbReference type="GO" id="GO:0004190">
    <property type="term" value="F:aspartic-type endopeptidase activity"/>
    <property type="evidence" value="ECO:0007669"/>
    <property type="project" value="UniProtKB-KW"/>
</dbReference>
<comment type="similarity">
    <text evidence="1">Belongs to the peptidase A1 family.</text>
</comment>
<dbReference type="InterPro" id="IPR021109">
    <property type="entry name" value="Peptidase_aspartic_dom_sf"/>
</dbReference>
<dbReference type="Proteomes" id="UP000006038">
    <property type="component" value="Chromosome 10"/>
</dbReference>
<evidence type="ECO:0000259" key="7">
    <source>
        <dbReference type="PROSITE" id="PS51767"/>
    </source>
</evidence>
<dbReference type="SUPFAM" id="SSF50630">
    <property type="entry name" value="Acid proteases"/>
    <property type="match status" value="1"/>
</dbReference>
<evidence type="ECO:0000256" key="4">
    <source>
        <dbReference type="ARBA" id="ARBA00022801"/>
    </source>
</evidence>
<dbReference type="PANTHER" id="PTHR47967">
    <property type="entry name" value="OS07G0603500 PROTEIN-RELATED"/>
    <property type="match status" value="1"/>
</dbReference>
<sequence length="393" mass="41544">MGRPVTASLVLCLISLATCSLSTRADGLWRGLEQAAMRGRLLADAAAPGGGVVPIHMWGDGYVANITIGTPPQPASAIIDINGYSVWTQCKQCSSCFKQELPLFDRSASSTFKPEPCSSARCKSVPTAKCTGDGMCGYEDEYTSGIGGTDTFTIGTATASLAFGCVLASDYNTLGGPSGFIGLGRAPWSLVSQMNLTRFSYCLAPHETGKNSKLFLGSSAKLAAGGNGTSTPFVKTPPDDYFSDYMLQLEGINAGDVAYKPQNDSTVIVSTFWPVSFLVDSAYQAIEKAVTAALGAPMEKPPKPFDLCFKKAKISDAPDVVFMFQGGAALTVPPSKYLLGNNTACLSIWRSARLNLTDGISILGSFQQENTHLLFDLKEGTLSFEPADCSSLN</sequence>
<dbReference type="GeneID" id="102719520"/>
<dbReference type="PROSITE" id="PS51767">
    <property type="entry name" value="PEPTIDASE_A1"/>
    <property type="match status" value="1"/>
</dbReference>
<dbReference type="GO" id="GO:0005576">
    <property type="term" value="C:extracellular region"/>
    <property type="evidence" value="ECO:0007669"/>
    <property type="project" value="TreeGrafter"/>
</dbReference>
<gene>
    <name evidence="8" type="primary">LOC102719520</name>
</gene>
<dbReference type="InterPro" id="IPR032861">
    <property type="entry name" value="TAXi_N"/>
</dbReference>
<dbReference type="Pfam" id="PF14543">
    <property type="entry name" value="TAXi_N"/>
    <property type="match status" value="1"/>
</dbReference>
<evidence type="ECO:0000256" key="6">
    <source>
        <dbReference type="SAM" id="SignalP"/>
    </source>
</evidence>
<evidence type="ECO:0000313" key="9">
    <source>
        <dbReference type="Proteomes" id="UP000006038"/>
    </source>
</evidence>
<dbReference type="InterPro" id="IPR033121">
    <property type="entry name" value="PEPTIDASE_A1"/>
</dbReference>
<evidence type="ECO:0000256" key="1">
    <source>
        <dbReference type="ARBA" id="ARBA00007447"/>
    </source>
</evidence>
<protein>
    <recommendedName>
        <fullName evidence="7">Peptidase A1 domain-containing protein</fullName>
    </recommendedName>
</protein>
<keyword evidence="5" id="KW-0325">Glycoprotein</keyword>
<dbReference type="InterPro" id="IPR034161">
    <property type="entry name" value="Pepsin-like_plant"/>
</dbReference>
<dbReference type="EnsemblPlants" id="OB10G24200.1">
    <property type="protein sequence ID" value="OB10G24200.1"/>
    <property type="gene ID" value="OB10G24200"/>
</dbReference>
<dbReference type="AlphaFoldDB" id="J3N4H2"/>
<evidence type="ECO:0000313" key="8">
    <source>
        <dbReference type="EnsemblPlants" id="OB10G24200.1"/>
    </source>
</evidence>
<organism evidence="8">
    <name type="scientific">Oryza brachyantha</name>
    <name type="common">malo sina</name>
    <dbReference type="NCBI Taxonomy" id="4533"/>
    <lineage>
        <taxon>Eukaryota</taxon>
        <taxon>Viridiplantae</taxon>
        <taxon>Streptophyta</taxon>
        <taxon>Embryophyta</taxon>
        <taxon>Tracheophyta</taxon>
        <taxon>Spermatophyta</taxon>
        <taxon>Magnoliopsida</taxon>
        <taxon>Liliopsida</taxon>
        <taxon>Poales</taxon>
        <taxon>Poaceae</taxon>
        <taxon>BOP clade</taxon>
        <taxon>Oryzoideae</taxon>
        <taxon>Oryzeae</taxon>
        <taxon>Oryzinae</taxon>
        <taxon>Oryza</taxon>
    </lineage>
</organism>
<dbReference type="CDD" id="cd05476">
    <property type="entry name" value="pepsin_A_like_plant"/>
    <property type="match status" value="1"/>
</dbReference>
<keyword evidence="4" id="KW-0378">Hydrolase</keyword>
<feature type="signal peptide" evidence="6">
    <location>
        <begin position="1"/>
        <end position="25"/>
    </location>
</feature>
<evidence type="ECO:0000256" key="2">
    <source>
        <dbReference type="ARBA" id="ARBA00022670"/>
    </source>
</evidence>
<dbReference type="RefSeq" id="XP_006662012.1">
    <property type="nucleotide sequence ID" value="XM_006661949.1"/>
</dbReference>
<dbReference type="Gene3D" id="2.40.70.10">
    <property type="entry name" value="Acid Proteases"/>
    <property type="match status" value="2"/>
</dbReference>
<dbReference type="eggNOG" id="KOG1339">
    <property type="taxonomic scope" value="Eukaryota"/>
</dbReference>
<keyword evidence="9" id="KW-1185">Reference proteome</keyword>
<dbReference type="KEGG" id="obr:102719520"/>
<dbReference type="Pfam" id="PF14541">
    <property type="entry name" value="TAXi_C"/>
    <property type="match status" value="1"/>
</dbReference>
<dbReference type="PANTHER" id="PTHR47967:SF17">
    <property type="entry name" value="EUKARYOTIC ASPARTYL PROTEASE FAMILY PROTEIN, EXPRESSED"/>
    <property type="match status" value="1"/>
</dbReference>
<feature type="chain" id="PRO_5003774775" description="Peptidase A1 domain-containing protein" evidence="6">
    <location>
        <begin position="26"/>
        <end position="393"/>
    </location>
</feature>
<dbReference type="Gramene" id="OB10G24200.1">
    <property type="protein sequence ID" value="OB10G24200.1"/>
    <property type="gene ID" value="OB10G24200"/>
</dbReference>
<proteinExistence type="inferred from homology"/>
<keyword evidence="2" id="KW-0645">Protease</keyword>
<dbReference type="GO" id="GO:0006508">
    <property type="term" value="P:proteolysis"/>
    <property type="evidence" value="ECO:0007669"/>
    <property type="project" value="UniProtKB-KW"/>
</dbReference>
<evidence type="ECO:0000256" key="5">
    <source>
        <dbReference type="ARBA" id="ARBA00023180"/>
    </source>
</evidence>
<keyword evidence="3" id="KW-0064">Aspartyl protease</keyword>
<dbReference type="InterPro" id="IPR051708">
    <property type="entry name" value="Plant_Aspart_Prot_A1"/>
</dbReference>
<dbReference type="HOGENOM" id="CLU_005738_1_1_1"/>
<feature type="domain" description="Peptidase A1" evidence="7">
    <location>
        <begin position="62"/>
        <end position="385"/>
    </location>
</feature>
<accession>J3N4H2</accession>
<dbReference type="InterPro" id="IPR032799">
    <property type="entry name" value="TAXi_C"/>
</dbReference>
<evidence type="ECO:0000256" key="3">
    <source>
        <dbReference type="ARBA" id="ARBA00022750"/>
    </source>
</evidence>
<name>J3N4H2_ORYBR</name>
<reference evidence="8" key="1">
    <citation type="journal article" date="2013" name="Nat. Commun.">
        <title>Whole-genome sequencing of Oryza brachyantha reveals mechanisms underlying Oryza genome evolution.</title>
        <authorList>
            <person name="Chen J."/>
            <person name="Huang Q."/>
            <person name="Gao D."/>
            <person name="Wang J."/>
            <person name="Lang Y."/>
            <person name="Liu T."/>
            <person name="Li B."/>
            <person name="Bai Z."/>
            <person name="Luis Goicoechea J."/>
            <person name="Liang C."/>
            <person name="Chen C."/>
            <person name="Zhang W."/>
            <person name="Sun S."/>
            <person name="Liao Y."/>
            <person name="Zhang X."/>
            <person name="Yang L."/>
            <person name="Song C."/>
            <person name="Wang M."/>
            <person name="Shi J."/>
            <person name="Liu G."/>
            <person name="Liu J."/>
            <person name="Zhou H."/>
            <person name="Zhou W."/>
            <person name="Yu Q."/>
            <person name="An N."/>
            <person name="Chen Y."/>
            <person name="Cai Q."/>
            <person name="Wang B."/>
            <person name="Liu B."/>
            <person name="Min J."/>
            <person name="Huang Y."/>
            <person name="Wu H."/>
            <person name="Li Z."/>
            <person name="Zhang Y."/>
            <person name="Yin Y."/>
            <person name="Song W."/>
            <person name="Jiang J."/>
            <person name="Jackson S.A."/>
            <person name="Wing R.A."/>
            <person name="Wang J."/>
            <person name="Chen M."/>
        </authorList>
    </citation>
    <scope>NUCLEOTIDE SEQUENCE [LARGE SCALE GENOMIC DNA]</scope>
    <source>
        <strain evidence="8">cv. IRGC 101232</strain>
    </source>
</reference>
<keyword evidence="6" id="KW-0732">Signal</keyword>
<reference evidence="8" key="2">
    <citation type="submission" date="2013-04" db="UniProtKB">
        <authorList>
            <consortium name="EnsemblPlants"/>
        </authorList>
    </citation>
    <scope>IDENTIFICATION</scope>
</reference>